<evidence type="ECO:0000256" key="1">
    <source>
        <dbReference type="ARBA" id="ARBA00006739"/>
    </source>
</evidence>
<dbReference type="Pfam" id="PF00535">
    <property type="entry name" value="Glycos_transf_2"/>
    <property type="match status" value="1"/>
</dbReference>
<proteinExistence type="inferred from homology"/>
<evidence type="ECO:0000313" key="5">
    <source>
        <dbReference type="EMBL" id="CTQ49340.1"/>
    </source>
</evidence>
<reference evidence="5 6" key="1">
    <citation type="submission" date="2015-07" db="EMBL/GenBank/DDBJ databases">
        <authorList>
            <person name="Noorani M."/>
        </authorList>
    </citation>
    <scope>NUCLEOTIDE SEQUENCE [LARGE SCALE GENOMIC DNA]</scope>
    <source>
        <strain evidence="5 6">CECT 7802</strain>
    </source>
</reference>
<keyword evidence="6" id="KW-1185">Reference proteome</keyword>
<protein>
    <submittedName>
        <fullName evidence="5">Mycofactocin system glycosyltransferase</fullName>
    </submittedName>
</protein>
<organism evidence="5 6">
    <name type="scientific">Jannaschia donghaensis</name>
    <dbReference type="NCBI Taxonomy" id="420998"/>
    <lineage>
        <taxon>Bacteria</taxon>
        <taxon>Pseudomonadati</taxon>
        <taxon>Pseudomonadota</taxon>
        <taxon>Alphaproteobacteria</taxon>
        <taxon>Rhodobacterales</taxon>
        <taxon>Roseobacteraceae</taxon>
        <taxon>Jannaschia</taxon>
    </lineage>
</organism>
<dbReference type="InterPro" id="IPR001173">
    <property type="entry name" value="Glyco_trans_2-like"/>
</dbReference>
<dbReference type="InterPro" id="IPR029044">
    <property type="entry name" value="Nucleotide-diphossugar_trans"/>
</dbReference>
<dbReference type="RefSeq" id="WP_055083856.1">
    <property type="nucleotide sequence ID" value="NZ_CXSU01000011.1"/>
</dbReference>
<dbReference type="PANTHER" id="PTHR43179:SF12">
    <property type="entry name" value="GALACTOFURANOSYLTRANSFERASE GLFT2"/>
    <property type="match status" value="1"/>
</dbReference>
<dbReference type="Proteomes" id="UP000049222">
    <property type="component" value="Unassembled WGS sequence"/>
</dbReference>
<dbReference type="AlphaFoldDB" id="A0A0M6YHA7"/>
<sequence length="267" mass="29100">MSPRAAIIIPHKDDQARLTRCMAALKVPDDVEVVVVDNASRAPVDAGMARLIVEAQAGAAAARNRGVAETRAPLLLFLDADCVPAADWIDVALDCGPGPVGGAVDVFHETARPLTGAQAFEQVFAFDNARYIAQDRFSVTANLVVTRAIFEMVGPFRGAVAEDRDWGLRARAAGYPVTYRADLRVAHPSRGDWASLAKKWRRLTREARGLDQDAAAWTFKALAMPLSVVFHAPKVMTAPDLSKTERLRALGTLIRLRFARMVWMLLG</sequence>
<keyword evidence="3 5" id="KW-0808">Transferase</keyword>
<dbReference type="PANTHER" id="PTHR43179">
    <property type="entry name" value="RHAMNOSYLTRANSFERASE WBBL"/>
    <property type="match status" value="1"/>
</dbReference>
<dbReference type="EMBL" id="CXSU01000011">
    <property type="protein sequence ID" value="CTQ49340.1"/>
    <property type="molecule type" value="Genomic_DNA"/>
</dbReference>
<comment type="similarity">
    <text evidence="1">Belongs to the glycosyltransferase 2 family.</text>
</comment>
<keyword evidence="2" id="KW-0328">Glycosyltransferase</keyword>
<accession>A0A0M6YHA7</accession>
<dbReference type="Gene3D" id="3.90.550.10">
    <property type="entry name" value="Spore Coat Polysaccharide Biosynthesis Protein SpsA, Chain A"/>
    <property type="match status" value="1"/>
</dbReference>
<gene>
    <name evidence="5" type="ORF">JDO7802_01353</name>
</gene>
<dbReference type="OrthoDB" id="6653642at2"/>
<evidence type="ECO:0000256" key="3">
    <source>
        <dbReference type="ARBA" id="ARBA00022679"/>
    </source>
</evidence>
<dbReference type="STRING" id="420998.JDO7802_01353"/>
<name>A0A0M6YHA7_9RHOB</name>
<evidence type="ECO:0000256" key="2">
    <source>
        <dbReference type="ARBA" id="ARBA00022676"/>
    </source>
</evidence>
<feature type="domain" description="Glycosyltransferase 2-like" evidence="4">
    <location>
        <begin position="7"/>
        <end position="90"/>
    </location>
</feature>
<evidence type="ECO:0000313" key="6">
    <source>
        <dbReference type="Proteomes" id="UP000049222"/>
    </source>
</evidence>
<dbReference type="GO" id="GO:0016757">
    <property type="term" value="F:glycosyltransferase activity"/>
    <property type="evidence" value="ECO:0007669"/>
    <property type="project" value="UniProtKB-KW"/>
</dbReference>
<dbReference type="SUPFAM" id="SSF53448">
    <property type="entry name" value="Nucleotide-diphospho-sugar transferases"/>
    <property type="match status" value="1"/>
</dbReference>
<evidence type="ECO:0000259" key="4">
    <source>
        <dbReference type="Pfam" id="PF00535"/>
    </source>
</evidence>